<keyword evidence="2" id="KW-1185">Reference proteome</keyword>
<accession>A0ACC7XX24</accession>
<organism evidence="1 2">
    <name type="scientific">Streptomyces fungicidicus</name>
    <dbReference type="NCBI Taxonomy" id="68203"/>
    <lineage>
        <taxon>Bacteria</taxon>
        <taxon>Bacillati</taxon>
        <taxon>Actinomycetota</taxon>
        <taxon>Actinomycetes</taxon>
        <taxon>Kitasatosporales</taxon>
        <taxon>Streptomycetaceae</taxon>
        <taxon>Streptomyces</taxon>
    </lineage>
</organism>
<gene>
    <name evidence="1" type="ORF">G6W56_08035</name>
</gene>
<evidence type="ECO:0000313" key="2">
    <source>
        <dbReference type="Proteomes" id="UP000556843"/>
    </source>
</evidence>
<dbReference type="EMBL" id="JAANNW010000006">
    <property type="protein sequence ID" value="NUV74118.1"/>
    <property type="molecule type" value="Genomic_DNA"/>
</dbReference>
<reference evidence="1" key="1">
    <citation type="submission" date="2020-03" db="EMBL/GenBank/DDBJ databases">
        <title>Complete genome sequence of sixteen Streptomyces strains facilitates identification of candidate genes involved in plant growth-promotion in grain legumes and cereals.</title>
        <authorList>
            <person name="Gopalakrishnan S."/>
            <person name="Thakur V."/>
            <person name="Saxena R."/>
            <person name="Vadlamudi S."/>
            <person name="Purohit S."/>
            <person name="Kumar V."/>
            <person name="Rathore A."/>
            <person name="Chitikineni A."/>
            <person name="Varshney R.K."/>
        </authorList>
    </citation>
    <scope>NUCLEOTIDE SEQUENCE</scope>
    <source>
        <strain evidence="1">CAI-93</strain>
    </source>
</reference>
<dbReference type="Proteomes" id="UP000556843">
    <property type="component" value="Unassembled WGS sequence"/>
</dbReference>
<protein>
    <submittedName>
        <fullName evidence="1">Uncharacterized protein</fullName>
    </submittedName>
</protein>
<evidence type="ECO:0000313" key="1">
    <source>
        <dbReference type="EMBL" id="NUV74118.1"/>
    </source>
</evidence>
<proteinExistence type="predicted"/>
<name>A0ACC7XX24_9ACTN</name>
<sequence>MPHDPTHPSTALTPHTPLARVHLATEQTPPAVLRAVPLEPHEIPPGVQYVTLPDGRVTLAYTHPTQPKPEPAPAASQPVPAWAKTTALLAPTIGIGLHFAAPGLIAMAHALWATVALIAAGAFSLALLRGRRPKTPPITHHTHVTANGLFGRASNTINH</sequence>
<comment type="caution">
    <text evidence="1">The sequence shown here is derived from an EMBL/GenBank/DDBJ whole genome shotgun (WGS) entry which is preliminary data.</text>
</comment>